<accession>A0A6A7AEM3</accession>
<proteinExistence type="predicted"/>
<protein>
    <submittedName>
        <fullName evidence="2">Uncharacterized protein</fullName>
    </submittedName>
</protein>
<sequence length="117" mass="12430">MQLSNIIALFAAAVATGVQAAPNAALTERQALISYIRFYGGGGCQEPWIEDTVLQQSDTCQPQTFTGPYGSFAVQSNSFTKTIRIYTAAACGTGNYIDIKPGQLGCFAGKITSFSFL</sequence>
<dbReference type="EMBL" id="MU006218">
    <property type="protein sequence ID" value="KAF2831712.1"/>
    <property type="molecule type" value="Genomic_DNA"/>
</dbReference>
<keyword evidence="1" id="KW-0732">Signal</keyword>
<evidence type="ECO:0000313" key="3">
    <source>
        <dbReference type="Proteomes" id="UP000799424"/>
    </source>
</evidence>
<name>A0A6A7AEM3_9PLEO</name>
<dbReference type="OrthoDB" id="3664114at2759"/>
<gene>
    <name evidence="2" type="ORF">CC86DRAFT_378500</name>
</gene>
<evidence type="ECO:0000313" key="2">
    <source>
        <dbReference type="EMBL" id="KAF2831712.1"/>
    </source>
</evidence>
<dbReference type="Proteomes" id="UP000799424">
    <property type="component" value="Unassembled WGS sequence"/>
</dbReference>
<feature type="signal peptide" evidence="1">
    <location>
        <begin position="1"/>
        <end position="20"/>
    </location>
</feature>
<reference evidence="2" key="1">
    <citation type="journal article" date="2020" name="Stud. Mycol.">
        <title>101 Dothideomycetes genomes: a test case for predicting lifestyles and emergence of pathogens.</title>
        <authorList>
            <person name="Haridas S."/>
            <person name="Albert R."/>
            <person name="Binder M."/>
            <person name="Bloem J."/>
            <person name="Labutti K."/>
            <person name="Salamov A."/>
            <person name="Andreopoulos B."/>
            <person name="Baker S."/>
            <person name="Barry K."/>
            <person name="Bills G."/>
            <person name="Bluhm B."/>
            <person name="Cannon C."/>
            <person name="Castanera R."/>
            <person name="Culley D."/>
            <person name="Daum C."/>
            <person name="Ezra D."/>
            <person name="Gonzalez J."/>
            <person name="Henrissat B."/>
            <person name="Kuo A."/>
            <person name="Liang C."/>
            <person name="Lipzen A."/>
            <person name="Lutzoni F."/>
            <person name="Magnuson J."/>
            <person name="Mondo S."/>
            <person name="Nolan M."/>
            <person name="Ohm R."/>
            <person name="Pangilinan J."/>
            <person name="Park H.-J."/>
            <person name="Ramirez L."/>
            <person name="Alfaro M."/>
            <person name="Sun H."/>
            <person name="Tritt A."/>
            <person name="Yoshinaga Y."/>
            <person name="Zwiers L.-H."/>
            <person name="Turgeon B."/>
            <person name="Goodwin S."/>
            <person name="Spatafora J."/>
            <person name="Crous P."/>
            <person name="Grigoriev I."/>
        </authorList>
    </citation>
    <scope>NUCLEOTIDE SEQUENCE</scope>
    <source>
        <strain evidence="2">CBS 113818</strain>
    </source>
</reference>
<dbReference type="AlphaFoldDB" id="A0A6A7AEM3"/>
<keyword evidence="3" id="KW-1185">Reference proteome</keyword>
<organism evidence="2 3">
    <name type="scientific">Ophiobolus disseminans</name>
    <dbReference type="NCBI Taxonomy" id="1469910"/>
    <lineage>
        <taxon>Eukaryota</taxon>
        <taxon>Fungi</taxon>
        <taxon>Dikarya</taxon>
        <taxon>Ascomycota</taxon>
        <taxon>Pezizomycotina</taxon>
        <taxon>Dothideomycetes</taxon>
        <taxon>Pleosporomycetidae</taxon>
        <taxon>Pleosporales</taxon>
        <taxon>Pleosporineae</taxon>
        <taxon>Phaeosphaeriaceae</taxon>
        <taxon>Ophiobolus</taxon>
    </lineage>
</organism>
<evidence type="ECO:0000256" key="1">
    <source>
        <dbReference type="SAM" id="SignalP"/>
    </source>
</evidence>
<feature type="chain" id="PRO_5025645720" evidence="1">
    <location>
        <begin position="21"/>
        <end position="117"/>
    </location>
</feature>